<dbReference type="Proteomes" id="UP001497516">
    <property type="component" value="Chromosome 10"/>
</dbReference>
<evidence type="ECO:0000313" key="2">
    <source>
        <dbReference type="Proteomes" id="UP001497516"/>
    </source>
</evidence>
<reference evidence="1 2" key="1">
    <citation type="submission" date="2024-04" db="EMBL/GenBank/DDBJ databases">
        <authorList>
            <person name="Fracassetti M."/>
        </authorList>
    </citation>
    <scope>NUCLEOTIDE SEQUENCE [LARGE SCALE GENOMIC DNA]</scope>
</reference>
<keyword evidence="2" id="KW-1185">Reference proteome</keyword>
<organism evidence="1 2">
    <name type="scientific">Linum trigynum</name>
    <dbReference type="NCBI Taxonomy" id="586398"/>
    <lineage>
        <taxon>Eukaryota</taxon>
        <taxon>Viridiplantae</taxon>
        <taxon>Streptophyta</taxon>
        <taxon>Embryophyta</taxon>
        <taxon>Tracheophyta</taxon>
        <taxon>Spermatophyta</taxon>
        <taxon>Magnoliopsida</taxon>
        <taxon>eudicotyledons</taxon>
        <taxon>Gunneridae</taxon>
        <taxon>Pentapetalae</taxon>
        <taxon>rosids</taxon>
        <taxon>fabids</taxon>
        <taxon>Malpighiales</taxon>
        <taxon>Linaceae</taxon>
        <taxon>Linum</taxon>
    </lineage>
</organism>
<protein>
    <submittedName>
        <fullName evidence="1">Uncharacterized protein</fullName>
    </submittedName>
</protein>
<accession>A0AAV2CXT6</accession>
<dbReference type="EMBL" id="OZ034814">
    <property type="protein sequence ID" value="CAL1360677.1"/>
    <property type="molecule type" value="Genomic_DNA"/>
</dbReference>
<name>A0AAV2CXT6_9ROSI</name>
<dbReference type="AlphaFoldDB" id="A0AAV2CXT6"/>
<proteinExistence type="predicted"/>
<evidence type="ECO:0000313" key="1">
    <source>
        <dbReference type="EMBL" id="CAL1360677.1"/>
    </source>
</evidence>
<gene>
    <name evidence="1" type="ORF">LTRI10_LOCUS8097</name>
</gene>
<sequence>MFRVLARVIELETSRCATTNSTIIHLILVDEYAEFEVIFSSQYLRRIVAPVIPRDNLLHVDFNTILNHLQGNQYELFLKVGPWNQIGQYCELVLLKLFPSPD</sequence>